<dbReference type="PANTHER" id="PTHR43611">
    <property type="entry name" value="ALPHA-D-GLUCOSE 1-PHOSPHATE PHOSPHATASE"/>
    <property type="match status" value="1"/>
</dbReference>
<dbReference type="Gene3D" id="3.40.50.1000">
    <property type="entry name" value="HAD superfamily/HAD-like"/>
    <property type="match status" value="1"/>
</dbReference>
<dbReference type="OrthoDB" id="9807742at2"/>
<name>A0A1X6Z0I4_9RHOB</name>
<dbReference type="SUPFAM" id="SSF56784">
    <property type="entry name" value="HAD-like"/>
    <property type="match status" value="1"/>
</dbReference>
<dbReference type="PANTHER" id="PTHR43611:SF3">
    <property type="entry name" value="FLAVIN MONONUCLEOTIDE HYDROLASE 1, CHLOROPLATIC"/>
    <property type="match status" value="1"/>
</dbReference>
<dbReference type="InterPro" id="IPR023214">
    <property type="entry name" value="HAD_sf"/>
</dbReference>
<keyword evidence="2" id="KW-1185">Reference proteome</keyword>
<dbReference type="EMBL" id="FWFU01000002">
    <property type="protein sequence ID" value="SLN37133.1"/>
    <property type="molecule type" value="Genomic_DNA"/>
</dbReference>
<organism evidence="1 2">
    <name type="scientific">Roseovarius halotolerans</name>
    <dbReference type="NCBI Taxonomy" id="505353"/>
    <lineage>
        <taxon>Bacteria</taxon>
        <taxon>Pseudomonadati</taxon>
        <taxon>Pseudomonadota</taxon>
        <taxon>Alphaproteobacteria</taxon>
        <taxon>Rhodobacterales</taxon>
        <taxon>Roseobacteraceae</taxon>
        <taxon>Roseovarius</taxon>
    </lineage>
</organism>
<dbReference type="NCBIfam" id="TIGR01509">
    <property type="entry name" value="HAD-SF-IA-v3"/>
    <property type="match status" value="1"/>
</dbReference>
<accession>A0A1X6Z0I4</accession>
<dbReference type="RefSeq" id="WP_085817503.1">
    <property type="nucleotide sequence ID" value="NZ_FWFU01000002.1"/>
</dbReference>
<dbReference type="CDD" id="cd02603">
    <property type="entry name" value="HAD_sEH-N_like"/>
    <property type="match status" value="1"/>
</dbReference>
<dbReference type="AlphaFoldDB" id="A0A1X6Z0I4"/>
<protein>
    <submittedName>
        <fullName evidence="1">Alpha-D-glucose-1-phosphate phosphatase YihX</fullName>
        <ecNumber evidence="1">3.1.3.-</ecNumber>
    </submittedName>
</protein>
<gene>
    <name evidence="1" type="primary">yihX</name>
    <name evidence="1" type="ORF">ROH8110_01915</name>
</gene>
<proteinExistence type="predicted"/>
<dbReference type="PRINTS" id="PR00413">
    <property type="entry name" value="HADHALOGNASE"/>
</dbReference>
<dbReference type="GO" id="GO:0016787">
    <property type="term" value="F:hydrolase activity"/>
    <property type="evidence" value="ECO:0007669"/>
    <property type="project" value="UniProtKB-KW"/>
</dbReference>
<dbReference type="Pfam" id="PF00702">
    <property type="entry name" value="Hydrolase"/>
    <property type="match status" value="1"/>
</dbReference>
<dbReference type="Gene3D" id="1.10.150.240">
    <property type="entry name" value="Putative phosphatase, domain 2"/>
    <property type="match status" value="1"/>
</dbReference>
<evidence type="ECO:0000313" key="2">
    <source>
        <dbReference type="Proteomes" id="UP000193207"/>
    </source>
</evidence>
<evidence type="ECO:0000313" key="1">
    <source>
        <dbReference type="EMBL" id="SLN37133.1"/>
    </source>
</evidence>
<keyword evidence="1" id="KW-0378">Hydrolase</keyword>
<sequence length="206" mass="23253">MSINAVIFDIGNVLIEWQPERRLAERIGADRAASLFAAFDVHAMMTRIDAGGDFADTIEETALAHPDWQHEIRLFRDEWNAIARPEIPHSVRLLRALRARGVPVFALTNFGARNFPLSAAQFPFLSEFDRHYISGEMCLVKPDPAIYEAVETDCGFAPETLLFTDDRDENIAAARARGWRTHLFDGPELWAHTLVEHGLLTRKEAA</sequence>
<dbReference type="InterPro" id="IPR036412">
    <property type="entry name" value="HAD-like_sf"/>
</dbReference>
<dbReference type="InterPro" id="IPR023198">
    <property type="entry name" value="PGP-like_dom2"/>
</dbReference>
<dbReference type="SFLD" id="SFLDG01129">
    <property type="entry name" value="C1.5:_HAD__Beta-PGM__Phosphata"/>
    <property type="match status" value="1"/>
</dbReference>
<dbReference type="SFLD" id="SFLDS00003">
    <property type="entry name" value="Haloacid_Dehalogenase"/>
    <property type="match status" value="1"/>
</dbReference>
<dbReference type="Proteomes" id="UP000193207">
    <property type="component" value="Unassembled WGS sequence"/>
</dbReference>
<dbReference type="InterPro" id="IPR006439">
    <property type="entry name" value="HAD-SF_hydro_IA"/>
</dbReference>
<dbReference type="EC" id="3.1.3.-" evidence="1"/>
<reference evidence="1 2" key="1">
    <citation type="submission" date="2017-03" db="EMBL/GenBank/DDBJ databases">
        <authorList>
            <person name="Afonso C.L."/>
            <person name="Miller P.J."/>
            <person name="Scott M.A."/>
            <person name="Spackman E."/>
            <person name="Goraichik I."/>
            <person name="Dimitrov K.M."/>
            <person name="Suarez D.L."/>
            <person name="Swayne D.E."/>
        </authorList>
    </citation>
    <scope>NUCLEOTIDE SEQUENCE [LARGE SCALE GENOMIC DNA]</scope>
    <source>
        <strain evidence="1 2">CECT 8110</strain>
    </source>
</reference>